<feature type="domain" description="SnoaL-like" evidence="1">
    <location>
        <begin position="12"/>
        <end position="120"/>
    </location>
</feature>
<reference evidence="2 3" key="1">
    <citation type="submission" date="2022-10" db="EMBL/GenBank/DDBJ databases">
        <title>Chitinophaga nivalis PC15 sp. nov., isolated from Pyeongchang county, South Korea.</title>
        <authorList>
            <person name="Trinh H.N."/>
        </authorList>
    </citation>
    <scope>NUCLEOTIDE SEQUENCE [LARGE SCALE GENOMIC DNA]</scope>
    <source>
        <strain evidence="2 3">PC14</strain>
    </source>
</reference>
<dbReference type="Proteomes" id="UP001207742">
    <property type="component" value="Unassembled WGS sequence"/>
</dbReference>
<dbReference type="SUPFAM" id="SSF54427">
    <property type="entry name" value="NTF2-like"/>
    <property type="match status" value="1"/>
</dbReference>
<dbReference type="RefSeq" id="WP_264731110.1">
    <property type="nucleotide sequence ID" value="NZ_JAPDNR010000001.1"/>
</dbReference>
<organism evidence="2 3">
    <name type="scientific">Chitinophaga nivalis</name>
    <dbReference type="NCBI Taxonomy" id="2991709"/>
    <lineage>
        <taxon>Bacteria</taxon>
        <taxon>Pseudomonadati</taxon>
        <taxon>Bacteroidota</taxon>
        <taxon>Chitinophagia</taxon>
        <taxon>Chitinophagales</taxon>
        <taxon>Chitinophagaceae</taxon>
        <taxon>Chitinophaga</taxon>
    </lineage>
</organism>
<comment type="caution">
    <text evidence="2">The sequence shown here is derived from an EMBL/GenBank/DDBJ whole genome shotgun (WGS) entry which is preliminary data.</text>
</comment>
<gene>
    <name evidence="2" type="ORF">OL497_14315</name>
</gene>
<dbReference type="InterPro" id="IPR032710">
    <property type="entry name" value="NTF2-like_dom_sf"/>
</dbReference>
<dbReference type="InterPro" id="IPR037401">
    <property type="entry name" value="SnoaL-like"/>
</dbReference>
<evidence type="ECO:0000259" key="1">
    <source>
        <dbReference type="Pfam" id="PF12680"/>
    </source>
</evidence>
<dbReference type="Gene3D" id="3.10.450.50">
    <property type="match status" value="1"/>
</dbReference>
<evidence type="ECO:0000313" key="3">
    <source>
        <dbReference type="Proteomes" id="UP001207742"/>
    </source>
</evidence>
<accession>A0ABT3IMY2</accession>
<dbReference type="EMBL" id="JAPDNS010000001">
    <property type="protein sequence ID" value="MCW3485079.1"/>
    <property type="molecule type" value="Genomic_DNA"/>
</dbReference>
<proteinExistence type="predicted"/>
<sequence length="136" mass="15561">METNTSIQQVLEKFLQKLLVERNVPGLLELYAEKVDWDIPGNTEVAPWVGSRSTKAEIATFYEQLYAGLEPISFDVRDRFFLDNKAIITGRVVCRIKKTDKIFDSEFTLHVTIENGLIIQYRMLEDSYALVVAATV</sequence>
<name>A0ABT3IMY2_9BACT</name>
<dbReference type="Pfam" id="PF12680">
    <property type="entry name" value="SnoaL_2"/>
    <property type="match status" value="1"/>
</dbReference>
<keyword evidence="3" id="KW-1185">Reference proteome</keyword>
<protein>
    <submittedName>
        <fullName evidence="2">Nuclear transport factor 2 family protein</fullName>
    </submittedName>
</protein>
<evidence type="ECO:0000313" key="2">
    <source>
        <dbReference type="EMBL" id="MCW3485079.1"/>
    </source>
</evidence>